<name>H6SJ95_PARPM</name>
<evidence type="ECO:0000256" key="4">
    <source>
        <dbReference type="ARBA" id="ARBA00022980"/>
    </source>
</evidence>
<dbReference type="Pfam" id="PF03948">
    <property type="entry name" value="Ribosomal_L9_C"/>
    <property type="match status" value="1"/>
</dbReference>
<dbReference type="STRING" id="1150469.RSPPHO_01434"/>
<dbReference type="Proteomes" id="UP000033220">
    <property type="component" value="Chromosome DSM 122"/>
</dbReference>
<evidence type="ECO:0000256" key="8">
    <source>
        <dbReference type="SAM" id="MobiDB-lite"/>
    </source>
</evidence>
<keyword evidence="3 7" id="KW-0694">RNA-binding</keyword>
<dbReference type="GO" id="GO:0006412">
    <property type="term" value="P:translation"/>
    <property type="evidence" value="ECO:0007669"/>
    <property type="project" value="UniProtKB-UniRule"/>
</dbReference>
<dbReference type="GO" id="GO:0003735">
    <property type="term" value="F:structural constituent of ribosome"/>
    <property type="evidence" value="ECO:0007669"/>
    <property type="project" value="InterPro"/>
</dbReference>
<dbReference type="NCBIfam" id="TIGR00158">
    <property type="entry name" value="L9"/>
    <property type="match status" value="1"/>
</dbReference>
<dbReference type="eggNOG" id="COG0359">
    <property type="taxonomic scope" value="Bacteria"/>
</dbReference>
<feature type="region of interest" description="Disordered" evidence="8">
    <location>
        <begin position="154"/>
        <end position="187"/>
    </location>
</feature>
<proteinExistence type="inferred from homology"/>
<dbReference type="InterPro" id="IPR020594">
    <property type="entry name" value="Ribosomal_bL9_bac/chp"/>
</dbReference>
<evidence type="ECO:0000256" key="2">
    <source>
        <dbReference type="ARBA" id="ARBA00022730"/>
    </source>
</evidence>
<dbReference type="Gene3D" id="3.10.430.100">
    <property type="entry name" value="Ribosomal protein L9, C-terminal domain"/>
    <property type="match status" value="1"/>
</dbReference>
<evidence type="ECO:0000313" key="10">
    <source>
        <dbReference type="EMBL" id="CCG08060.1"/>
    </source>
</evidence>
<dbReference type="EMBL" id="HE663493">
    <property type="protein sequence ID" value="CCG08060.1"/>
    <property type="molecule type" value="Genomic_DNA"/>
</dbReference>
<dbReference type="PROSITE" id="PS00651">
    <property type="entry name" value="RIBOSOMAL_L9"/>
    <property type="match status" value="1"/>
</dbReference>
<keyword evidence="11" id="KW-1185">Reference proteome</keyword>
<dbReference type="InterPro" id="IPR009027">
    <property type="entry name" value="Ribosomal_bL9/RNase_H1_N"/>
</dbReference>
<dbReference type="GO" id="GO:0019843">
    <property type="term" value="F:rRNA binding"/>
    <property type="evidence" value="ECO:0007669"/>
    <property type="project" value="UniProtKB-UniRule"/>
</dbReference>
<sequence length="187" mass="21134">MMEVILLERIEKLGFMGDTVKVKDGYARNFLLPQKKALRKNKENLAVFEARRAELEAINLKRRSEAEQVATRMDNLTLVMVRQAGEGGQLYGSVSARDITDALKAEGYVISRQQVLLNQPIKDLGRYETRLSLHPEVVVTLTLVVARTEDEARALSAPEVVEEEEEVLEADQHDEDADEAFDDEYDA</sequence>
<evidence type="ECO:0000256" key="3">
    <source>
        <dbReference type="ARBA" id="ARBA00022884"/>
    </source>
</evidence>
<keyword evidence="2 7" id="KW-0699">rRNA-binding</keyword>
<keyword evidence="5 7" id="KW-0687">Ribonucleoprotein</keyword>
<gene>
    <name evidence="7 10" type="primary">rplI</name>
    <name evidence="10" type="ORF">RSPPHO_01434</name>
</gene>
<keyword evidence="4 7" id="KW-0689">Ribosomal protein</keyword>
<dbReference type="KEGG" id="rpm:RSPPHO_01434"/>
<dbReference type="InterPro" id="IPR036791">
    <property type="entry name" value="Ribosomal_bL9_C_sf"/>
</dbReference>
<organism evidence="10 11">
    <name type="scientific">Pararhodospirillum photometricum DSM 122</name>
    <dbReference type="NCBI Taxonomy" id="1150469"/>
    <lineage>
        <taxon>Bacteria</taxon>
        <taxon>Pseudomonadati</taxon>
        <taxon>Pseudomonadota</taxon>
        <taxon>Alphaproteobacteria</taxon>
        <taxon>Rhodospirillales</taxon>
        <taxon>Rhodospirillaceae</taxon>
        <taxon>Pararhodospirillum</taxon>
    </lineage>
</organism>
<reference evidence="10 11" key="1">
    <citation type="submission" date="2012-02" db="EMBL/GenBank/DDBJ databases">
        <title>Shotgun genome sequence of Phaeospirillum photometricum DSM 122.</title>
        <authorList>
            <person name="Duquesne K."/>
            <person name="Sturgis J."/>
        </authorList>
    </citation>
    <scope>NUCLEOTIDE SEQUENCE [LARGE SCALE GENOMIC DNA]</scope>
    <source>
        <strain evidence="11">DSM122</strain>
    </source>
</reference>
<dbReference type="AlphaFoldDB" id="H6SJ95"/>
<dbReference type="GO" id="GO:0005840">
    <property type="term" value="C:ribosome"/>
    <property type="evidence" value="ECO:0007669"/>
    <property type="project" value="UniProtKB-KW"/>
</dbReference>
<dbReference type="InterPro" id="IPR036935">
    <property type="entry name" value="Ribosomal_bL9_N_sf"/>
</dbReference>
<dbReference type="PANTHER" id="PTHR21368">
    <property type="entry name" value="50S RIBOSOMAL PROTEIN L9"/>
    <property type="match status" value="1"/>
</dbReference>
<dbReference type="Gene3D" id="3.40.5.10">
    <property type="entry name" value="Ribosomal protein L9, N-terminal domain"/>
    <property type="match status" value="1"/>
</dbReference>
<dbReference type="GO" id="GO:1990904">
    <property type="term" value="C:ribonucleoprotein complex"/>
    <property type="evidence" value="ECO:0007669"/>
    <property type="project" value="UniProtKB-KW"/>
</dbReference>
<dbReference type="SUPFAM" id="SSF55658">
    <property type="entry name" value="L9 N-domain-like"/>
    <property type="match status" value="1"/>
</dbReference>
<evidence type="ECO:0000256" key="7">
    <source>
        <dbReference type="HAMAP-Rule" id="MF_00503"/>
    </source>
</evidence>
<dbReference type="PATRIC" id="fig|1150469.3.peg.1615"/>
<evidence type="ECO:0000313" key="11">
    <source>
        <dbReference type="Proteomes" id="UP000033220"/>
    </source>
</evidence>
<evidence type="ECO:0000256" key="1">
    <source>
        <dbReference type="ARBA" id="ARBA00010605"/>
    </source>
</evidence>
<feature type="compositionally biased region" description="Acidic residues" evidence="8">
    <location>
        <begin position="160"/>
        <end position="187"/>
    </location>
</feature>
<comment type="similarity">
    <text evidence="1 7">Belongs to the bacterial ribosomal protein bL9 family.</text>
</comment>
<dbReference type="SUPFAM" id="SSF55653">
    <property type="entry name" value="Ribosomal protein L9 C-domain"/>
    <property type="match status" value="1"/>
</dbReference>
<dbReference type="InterPro" id="IPR020070">
    <property type="entry name" value="Ribosomal_bL9_N"/>
</dbReference>
<feature type="domain" description="Ribosomal protein L9" evidence="9">
    <location>
        <begin position="14"/>
        <end position="41"/>
    </location>
</feature>
<dbReference type="InterPro" id="IPR000244">
    <property type="entry name" value="Ribosomal_bL9"/>
</dbReference>
<evidence type="ECO:0000259" key="9">
    <source>
        <dbReference type="PROSITE" id="PS00651"/>
    </source>
</evidence>
<dbReference type="HAMAP" id="MF_00503">
    <property type="entry name" value="Ribosomal_bL9"/>
    <property type="match status" value="1"/>
</dbReference>
<dbReference type="Pfam" id="PF01281">
    <property type="entry name" value="Ribosomal_L9_N"/>
    <property type="match status" value="1"/>
</dbReference>
<accession>H6SJ95</accession>
<comment type="function">
    <text evidence="7">Binds to the 23S rRNA.</text>
</comment>
<evidence type="ECO:0000256" key="6">
    <source>
        <dbReference type="ARBA" id="ARBA00035292"/>
    </source>
</evidence>
<evidence type="ECO:0000256" key="5">
    <source>
        <dbReference type="ARBA" id="ARBA00023274"/>
    </source>
</evidence>
<protein>
    <recommendedName>
        <fullName evidence="6 7">Large ribosomal subunit protein bL9</fullName>
    </recommendedName>
</protein>
<dbReference type="HOGENOM" id="CLU_078938_1_0_5"/>
<dbReference type="InterPro" id="IPR020069">
    <property type="entry name" value="Ribosomal_bL9_C"/>
</dbReference>